<dbReference type="PANTHER" id="PTHR12138:SF162">
    <property type="entry name" value="CHROMOSOME UNDETERMINED SCAFFOLD_275, WHOLE GENOME SHOTGUN SEQUENCE"/>
    <property type="match status" value="1"/>
</dbReference>
<evidence type="ECO:0000313" key="1">
    <source>
        <dbReference type="Ensembl" id="ENSMFAP00000050592.1"/>
    </source>
</evidence>
<accession>A0A7N9CIZ0</accession>
<dbReference type="GeneTree" id="ENSGT01120000271815"/>
<sequence length="204" mass="21878">MILVHCNLHCPGSSSSPASVSLVAGITGMDYHARLIFVFLVETGFHHIGQAGLELLTSGDPPTLASQTVGITGVSHCTWSLLSICIKGFPLGQGIGKHRLIRCDSSTESQQALKVFWLGIHQAQDMYTNYGTKEVGTELENVGHKCAQTSKASIAGSQVHLGLSTVQRAKPCVSWTHSLHVSSSRCSCVSETYYRSFFPSGGQQ</sequence>
<reference evidence="1" key="3">
    <citation type="submission" date="2025-09" db="UniProtKB">
        <authorList>
            <consortium name="Ensembl"/>
        </authorList>
    </citation>
    <scope>IDENTIFICATION</scope>
</reference>
<dbReference type="Proteomes" id="UP000233100">
    <property type="component" value="Chromosome 7"/>
</dbReference>
<name>A0A7N9CIZ0_MACFA</name>
<dbReference type="PANTHER" id="PTHR12138">
    <property type="entry name" value="PRIMATE-EXPANDED PROTEIN FAMILY"/>
    <property type="match status" value="1"/>
</dbReference>
<protein>
    <submittedName>
        <fullName evidence="1">Uncharacterized protein</fullName>
    </submittedName>
</protein>
<dbReference type="AlphaFoldDB" id="A0A7N9CIZ0"/>
<dbReference type="PRINTS" id="PR02045">
    <property type="entry name" value="F138DOMAIN"/>
</dbReference>
<dbReference type="Ensembl" id="ENSMFAT00000074293.1">
    <property type="protein sequence ID" value="ENSMFAP00000050592.1"/>
    <property type="gene ID" value="ENSMFAG00000050621.1"/>
</dbReference>
<organism evidence="1 2">
    <name type="scientific">Macaca fascicularis</name>
    <name type="common">Crab-eating macaque</name>
    <name type="synonym">Cynomolgus monkey</name>
    <dbReference type="NCBI Taxonomy" id="9541"/>
    <lineage>
        <taxon>Eukaryota</taxon>
        <taxon>Metazoa</taxon>
        <taxon>Chordata</taxon>
        <taxon>Craniata</taxon>
        <taxon>Vertebrata</taxon>
        <taxon>Euteleostomi</taxon>
        <taxon>Mammalia</taxon>
        <taxon>Eutheria</taxon>
        <taxon>Euarchontoglires</taxon>
        <taxon>Primates</taxon>
        <taxon>Haplorrhini</taxon>
        <taxon>Catarrhini</taxon>
        <taxon>Cercopithecidae</taxon>
        <taxon>Cercopithecinae</taxon>
        <taxon>Macaca</taxon>
    </lineage>
</organism>
<proteinExistence type="predicted"/>
<keyword evidence="2" id="KW-1185">Reference proteome</keyword>
<reference evidence="1" key="2">
    <citation type="submission" date="2025-08" db="UniProtKB">
        <authorList>
            <consortium name="Ensembl"/>
        </authorList>
    </citation>
    <scope>IDENTIFICATION</scope>
</reference>
<evidence type="ECO:0000313" key="2">
    <source>
        <dbReference type="Proteomes" id="UP000233100"/>
    </source>
</evidence>
<reference evidence="1 2" key="1">
    <citation type="submission" date="2013-03" db="EMBL/GenBank/DDBJ databases">
        <authorList>
            <person name="Warren W."/>
            <person name="Wilson R.K."/>
        </authorList>
    </citation>
    <scope>NUCLEOTIDE SEQUENCE</scope>
</reference>